<dbReference type="AlphaFoldDB" id="A0AAV5BMF7"/>
<feature type="compositionally biased region" description="Polar residues" evidence="1">
    <location>
        <begin position="349"/>
        <end position="360"/>
    </location>
</feature>
<feature type="compositionally biased region" description="Polar residues" evidence="1">
    <location>
        <begin position="207"/>
        <end position="221"/>
    </location>
</feature>
<gene>
    <name evidence="2" type="primary">ga03568</name>
    <name evidence="2" type="ORF">PR202_ga03568</name>
</gene>
<feature type="region of interest" description="Disordered" evidence="1">
    <location>
        <begin position="183"/>
        <end position="378"/>
    </location>
</feature>
<sequence length="411" mass="43582">MGAETDLSPPLPEPTLSPEPDIRGHDSGLARLWMQDWKADMMSALGESVSFGRFLSEPLEWGKWSAFAHNRYLEEAARQARPGSVAQKKAMFEAHYARKRKMEADAAAAGAEGGYGEDLAVEDGGEAASVSSSVAGSSCMTDETAAEQEVSGGGGGDLDGAVECGGGAGDGIAGVATEEVQAVTDSVGSACKMDEPASEIRNRESDVSQSPKKQDSCNSRLVSVDAVEERQPLKERSIVNQDVTDSAKKRRLQMPSLFQKPAKLSSPSSGMGKKGQSSSSAKRRSALRSSKENASPPSTDSSKRSATSVPKTKSTLAAPHMSVSFSRCETGKAASSSRNLGTTIAERISQLQSASRSVENTPPKLRPPKKSIARKCTKDVSSGRTKIIRCDESQTKVTWFGITISDSKIRE</sequence>
<feature type="compositionally biased region" description="Basic and acidic residues" evidence="1">
    <location>
        <begin position="192"/>
        <end position="206"/>
    </location>
</feature>
<evidence type="ECO:0000256" key="1">
    <source>
        <dbReference type="SAM" id="MobiDB-lite"/>
    </source>
</evidence>
<dbReference type="Proteomes" id="UP001054889">
    <property type="component" value="Unassembled WGS sequence"/>
</dbReference>
<feature type="compositionally biased region" description="Polar residues" evidence="1">
    <location>
        <begin position="292"/>
        <end position="315"/>
    </location>
</feature>
<accession>A0AAV5BMF7</accession>
<keyword evidence="3" id="KW-1185">Reference proteome</keyword>
<dbReference type="PANTHER" id="PTHR47067">
    <property type="entry name" value="TPX2 (TARGETING PROTEIN FOR XKLP2) PROTEIN FAMILY-RELATED"/>
    <property type="match status" value="1"/>
</dbReference>
<name>A0AAV5BMF7_ELECO</name>
<feature type="compositionally biased region" description="Low complexity" evidence="1">
    <location>
        <begin position="263"/>
        <end position="280"/>
    </location>
</feature>
<reference evidence="2" key="1">
    <citation type="journal article" date="2018" name="DNA Res.">
        <title>Multiple hybrid de novo genome assembly of finger millet, an orphan allotetraploid crop.</title>
        <authorList>
            <person name="Hatakeyama M."/>
            <person name="Aluri S."/>
            <person name="Balachadran M.T."/>
            <person name="Sivarajan S.R."/>
            <person name="Patrignani A."/>
            <person name="Gruter S."/>
            <person name="Poveda L."/>
            <person name="Shimizu-Inatsugi R."/>
            <person name="Baeten J."/>
            <person name="Francoijs K.J."/>
            <person name="Nataraja K.N."/>
            <person name="Reddy Y.A.N."/>
            <person name="Phadnis S."/>
            <person name="Ravikumar R.L."/>
            <person name="Schlapbach R."/>
            <person name="Sreeman S.M."/>
            <person name="Shimizu K.K."/>
        </authorList>
    </citation>
    <scope>NUCLEOTIDE SEQUENCE</scope>
</reference>
<feature type="region of interest" description="Disordered" evidence="1">
    <location>
        <begin position="135"/>
        <end position="171"/>
    </location>
</feature>
<feature type="compositionally biased region" description="Basic residues" evidence="1">
    <location>
        <begin position="366"/>
        <end position="375"/>
    </location>
</feature>
<evidence type="ECO:0000313" key="3">
    <source>
        <dbReference type="Proteomes" id="UP001054889"/>
    </source>
</evidence>
<feature type="compositionally biased region" description="Basic and acidic residues" evidence="1">
    <location>
        <begin position="227"/>
        <end position="237"/>
    </location>
</feature>
<dbReference type="EMBL" id="BQKI01000002">
    <property type="protein sequence ID" value="GJM87599.1"/>
    <property type="molecule type" value="Genomic_DNA"/>
</dbReference>
<dbReference type="InterPro" id="IPR044216">
    <property type="entry name" value="WDL7"/>
</dbReference>
<protein>
    <submittedName>
        <fullName evidence="2">Uncharacterized protein</fullName>
    </submittedName>
</protein>
<dbReference type="PANTHER" id="PTHR47067:SF7">
    <property type="entry name" value="TPX2 (TARGETING PROTEIN FOR XKLP2) PROTEIN FAMILY"/>
    <property type="match status" value="1"/>
</dbReference>
<reference evidence="2" key="2">
    <citation type="submission" date="2021-12" db="EMBL/GenBank/DDBJ databases">
        <title>Resequencing data analysis of finger millet.</title>
        <authorList>
            <person name="Hatakeyama M."/>
            <person name="Aluri S."/>
            <person name="Balachadran M.T."/>
            <person name="Sivarajan S.R."/>
            <person name="Poveda L."/>
            <person name="Shimizu-Inatsugi R."/>
            <person name="Schlapbach R."/>
            <person name="Sreeman S.M."/>
            <person name="Shimizu K.K."/>
        </authorList>
    </citation>
    <scope>NUCLEOTIDE SEQUENCE</scope>
</reference>
<evidence type="ECO:0000313" key="2">
    <source>
        <dbReference type="EMBL" id="GJM87599.1"/>
    </source>
</evidence>
<feature type="region of interest" description="Disordered" evidence="1">
    <location>
        <begin position="1"/>
        <end position="25"/>
    </location>
</feature>
<organism evidence="2 3">
    <name type="scientific">Eleusine coracana subsp. coracana</name>
    <dbReference type="NCBI Taxonomy" id="191504"/>
    <lineage>
        <taxon>Eukaryota</taxon>
        <taxon>Viridiplantae</taxon>
        <taxon>Streptophyta</taxon>
        <taxon>Embryophyta</taxon>
        <taxon>Tracheophyta</taxon>
        <taxon>Spermatophyta</taxon>
        <taxon>Magnoliopsida</taxon>
        <taxon>Liliopsida</taxon>
        <taxon>Poales</taxon>
        <taxon>Poaceae</taxon>
        <taxon>PACMAD clade</taxon>
        <taxon>Chloridoideae</taxon>
        <taxon>Cynodonteae</taxon>
        <taxon>Eleusininae</taxon>
        <taxon>Eleusine</taxon>
    </lineage>
</organism>
<comment type="caution">
    <text evidence="2">The sequence shown here is derived from an EMBL/GenBank/DDBJ whole genome shotgun (WGS) entry which is preliminary data.</text>
</comment>
<feature type="compositionally biased region" description="Polar residues" evidence="1">
    <location>
        <begin position="323"/>
        <end position="342"/>
    </location>
</feature>
<feature type="compositionally biased region" description="Gly residues" evidence="1">
    <location>
        <begin position="151"/>
        <end position="171"/>
    </location>
</feature>
<proteinExistence type="predicted"/>